<evidence type="ECO:0008006" key="3">
    <source>
        <dbReference type="Google" id="ProtNLM"/>
    </source>
</evidence>
<dbReference type="Proteomes" id="UP000214666">
    <property type="component" value="Chromosome"/>
</dbReference>
<dbReference type="EMBL" id="CP020028">
    <property type="protein sequence ID" value="ASR49897.1"/>
    <property type="molecule type" value="Genomic_DNA"/>
</dbReference>
<dbReference type="Pfam" id="PF15428">
    <property type="entry name" value="Imm26"/>
    <property type="match status" value="1"/>
</dbReference>
<gene>
    <name evidence="1" type="ORF">B4V02_07580</name>
</gene>
<dbReference type="KEGG" id="pkb:B4V02_07580"/>
<accession>A0A222WTQ0</accession>
<organism evidence="1 2">
    <name type="scientific">Paenibacillus kribbensis</name>
    <dbReference type="NCBI Taxonomy" id="172713"/>
    <lineage>
        <taxon>Bacteria</taxon>
        <taxon>Bacillati</taxon>
        <taxon>Bacillota</taxon>
        <taxon>Bacilli</taxon>
        <taxon>Bacillales</taxon>
        <taxon>Paenibacillaceae</taxon>
        <taxon>Paenibacillus</taxon>
    </lineage>
</organism>
<proteinExistence type="predicted"/>
<dbReference type="AlphaFoldDB" id="A0A222WTQ0"/>
<sequence>MNSWLTNALRPYFGLEALEEHWDVVEIKEGYFICVDGDVIRKRISSTEDTYGESDVEILTRDRAFVLPKTARGKEKKLNYTSVSSIKAEGVTFSAGIRRDRPLSYVTAVNSKTGVKLPITGCEHLHSKEEIIDWLQRYPSLVPNDYDRKLDRLKHMKNQRYKTIPGDIFRVEIDLFTDGYVLVVGDLRQMQKDQLFTEESIWNSVMTMPLFVRPYLCTSRDRSITLESITAAPLSDTTWIVMDDSFMRGAYERVGHKLLVEEDTVFPIGYGSSMDSRKERTYSLSWGTGTVSKPEGETVFKSSRNFSNNGAYSGIVADCFGAWEEREWHKTLDNPLYKEERRKALAEFGFPEDISYDEFNRQTGGLTRSEYLAYLTRTYNGIRKMK</sequence>
<dbReference type="InterPro" id="IPR029278">
    <property type="entry name" value="Imm26"/>
</dbReference>
<dbReference type="OrthoDB" id="1814150at2"/>
<name>A0A222WTQ0_9BACL</name>
<evidence type="ECO:0000313" key="1">
    <source>
        <dbReference type="EMBL" id="ASR49897.1"/>
    </source>
</evidence>
<keyword evidence="2" id="KW-1185">Reference proteome</keyword>
<reference evidence="1 2" key="1">
    <citation type="submission" date="2017-03" db="EMBL/GenBank/DDBJ databases">
        <title>Complete genome sequence of Paenibacillus Kribbensis producing bioflocculants.</title>
        <authorList>
            <person name="Lee H.-G."/>
            <person name="Oh H.-M."/>
        </authorList>
    </citation>
    <scope>NUCLEOTIDE SEQUENCE [LARGE SCALE GENOMIC DNA]</scope>
    <source>
        <strain evidence="1 2">AM49</strain>
    </source>
</reference>
<dbReference type="RefSeq" id="WP_094156964.1">
    <property type="nucleotide sequence ID" value="NZ_CP020028.1"/>
</dbReference>
<protein>
    <recommendedName>
        <fullName evidence="3">Immunity protein 26</fullName>
    </recommendedName>
</protein>
<evidence type="ECO:0000313" key="2">
    <source>
        <dbReference type="Proteomes" id="UP000214666"/>
    </source>
</evidence>